<evidence type="ECO:0000313" key="2">
    <source>
        <dbReference type="Proteomes" id="UP000239434"/>
    </source>
</evidence>
<keyword evidence="2" id="KW-1185">Reference proteome</keyword>
<evidence type="ECO:0000313" key="1">
    <source>
        <dbReference type="EMBL" id="PRD40364.1"/>
    </source>
</evidence>
<dbReference type="AlphaFoldDB" id="A0A2S9IIL0"/>
<dbReference type="EMBL" id="PVBR01000082">
    <property type="protein sequence ID" value="PRD40364.1"/>
    <property type="molecule type" value="Genomic_DNA"/>
</dbReference>
<dbReference type="RefSeq" id="WP_210204486.1">
    <property type="nucleotide sequence ID" value="NZ_PVBR01000082.1"/>
</dbReference>
<reference evidence="1 2" key="1">
    <citation type="submission" date="2018-02" db="EMBL/GenBank/DDBJ databases">
        <title>The draft genome of Phyllobacterium sp. 1N-3.</title>
        <authorList>
            <person name="Liu L."/>
            <person name="Li L."/>
            <person name="Zhang X."/>
            <person name="Wang T."/>
            <person name="Liang L."/>
        </authorList>
    </citation>
    <scope>NUCLEOTIDE SEQUENCE [LARGE SCALE GENOMIC DNA]</scope>
    <source>
        <strain evidence="1 2">1N-3</strain>
    </source>
</reference>
<name>A0A2S9IIL0_9HYPH</name>
<protein>
    <submittedName>
        <fullName evidence="1">Uncharacterized protein</fullName>
    </submittedName>
</protein>
<proteinExistence type="predicted"/>
<gene>
    <name evidence="1" type="ORF">C5748_27420</name>
</gene>
<accession>A0A2S9IIL0</accession>
<sequence length="72" mass="7338">IAGMPIDGIRCGRTSMGAIALGAECNSIAAACKNERRQSNCSESPATAEEALVTQARSRTLAVVDAMSLGAL</sequence>
<dbReference type="Proteomes" id="UP000239434">
    <property type="component" value="Unassembled WGS sequence"/>
</dbReference>
<organism evidence="1 2">
    <name type="scientific">Phyllobacterium phragmitis</name>
    <dbReference type="NCBI Taxonomy" id="2670329"/>
    <lineage>
        <taxon>Bacteria</taxon>
        <taxon>Pseudomonadati</taxon>
        <taxon>Pseudomonadota</taxon>
        <taxon>Alphaproteobacteria</taxon>
        <taxon>Hyphomicrobiales</taxon>
        <taxon>Phyllobacteriaceae</taxon>
        <taxon>Phyllobacterium</taxon>
    </lineage>
</organism>
<comment type="caution">
    <text evidence="1">The sequence shown here is derived from an EMBL/GenBank/DDBJ whole genome shotgun (WGS) entry which is preliminary data.</text>
</comment>
<feature type="non-terminal residue" evidence="1">
    <location>
        <position position="1"/>
    </location>
</feature>